<name>A0A1G2FRI3_9BACT</name>
<comment type="caution">
    <text evidence="1">The sequence shown here is derived from an EMBL/GenBank/DDBJ whole genome shotgun (WGS) entry which is preliminary data.</text>
</comment>
<evidence type="ECO:0000313" key="1">
    <source>
        <dbReference type="EMBL" id="OGZ40685.1"/>
    </source>
</evidence>
<protein>
    <submittedName>
        <fullName evidence="1">Uncharacterized protein</fullName>
    </submittedName>
</protein>
<sequence>MRSEFGFKNVKFSPASPAAAGTRQDLLALPAFLQKGGEPCSLAAPAKADNDYMEVSCKMLKSIKQYNSK</sequence>
<dbReference type="Proteomes" id="UP000177126">
    <property type="component" value="Unassembled WGS sequence"/>
</dbReference>
<dbReference type="EMBL" id="MHNF01000027">
    <property type="protein sequence ID" value="OGZ40685.1"/>
    <property type="molecule type" value="Genomic_DNA"/>
</dbReference>
<dbReference type="AlphaFoldDB" id="A0A1G2FRI3"/>
<reference evidence="1 2" key="1">
    <citation type="journal article" date="2016" name="Nat. Commun.">
        <title>Thousands of microbial genomes shed light on interconnected biogeochemical processes in an aquifer system.</title>
        <authorList>
            <person name="Anantharaman K."/>
            <person name="Brown C.T."/>
            <person name="Hug L.A."/>
            <person name="Sharon I."/>
            <person name="Castelle C.J."/>
            <person name="Probst A.J."/>
            <person name="Thomas B.C."/>
            <person name="Singh A."/>
            <person name="Wilkins M.J."/>
            <person name="Karaoz U."/>
            <person name="Brodie E.L."/>
            <person name="Williams K.H."/>
            <person name="Hubbard S.S."/>
            <person name="Banfield J.F."/>
        </authorList>
    </citation>
    <scope>NUCLEOTIDE SEQUENCE [LARGE SCALE GENOMIC DNA]</scope>
</reference>
<accession>A0A1G2FRI3</accession>
<gene>
    <name evidence="1" type="ORF">A3B04_00595</name>
</gene>
<evidence type="ECO:0000313" key="2">
    <source>
        <dbReference type="Proteomes" id="UP000177126"/>
    </source>
</evidence>
<organism evidence="1 2">
    <name type="scientific">Candidatus Portnoybacteria bacterium RIFCSPLOWO2_02_FULL_39_11</name>
    <dbReference type="NCBI Taxonomy" id="1802001"/>
    <lineage>
        <taxon>Bacteria</taxon>
        <taxon>Candidatus Portnoyibacteriota</taxon>
    </lineage>
</organism>
<proteinExistence type="predicted"/>